<gene>
    <name evidence="7" type="ORF">GWK16_04650</name>
</gene>
<keyword evidence="5 6" id="KW-0472">Membrane</keyword>
<dbReference type="AlphaFoldDB" id="A0A848E8V8"/>
<evidence type="ECO:0000313" key="8">
    <source>
        <dbReference type="Proteomes" id="UP000548582"/>
    </source>
</evidence>
<dbReference type="PANTHER" id="PTHR23427:SF2">
    <property type="entry name" value="SURFEIT LOCUS PROTEIN 1"/>
    <property type="match status" value="1"/>
</dbReference>
<dbReference type="PROSITE" id="PS50895">
    <property type="entry name" value="SURF1"/>
    <property type="match status" value="1"/>
</dbReference>
<dbReference type="GO" id="GO:0005886">
    <property type="term" value="C:plasma membrane"/>
    <property type="evidence" value="ECO:0007669"/>
    <property type="project" value="UniProtKB-SubCell"/>
</dbReference>
<evidence type="ECO:0000256" key="2">
    <source>
        <dbReference type="ARBA" id="ARBA00007165"/>
    </source>
</evidence>
<accession>A0A848E8V8</accession>
<evidence type="ECO:0000256" key="4">
    <source>
        <dbReference type="ARBA" id="ARBA00022989"/>
    </source>
</evidence>
<dbReference type="CDD" id="cd06662">
    <property type="entry name" value="SURF1"/>
    <property type="match status" value="1"/>
</dbReference>
<comment type="subcellular location">
    <subcellularLocation>
        <location evidence="6">Cell membrane</location>
        <topology evidence="6">Multi-pass membrane protein</topology>
    </subcellularLocation>
    <subcellularLocation>
        <location evidence="1">Membrane</location>
    </subcellularLocation>
</comment>
<evidence type="ECO:0000256" key="6">
    <source>
        <dbReference type="RuleBase" id="RU363076"/>
    </source>
</evidence>
<dbReference type="InterPro" id="IPR045214">
    <property type="entry name" value="Surf1/Surf4"/>
</dbReference>
<dbReference type="PANTHER" id="PTHR23427">
    <property type="entry name" value="SURFEIT LOCUS PROTEIN"/>
    <property type="match status" value="1"/>
</dbReference>
<keyword evidence="8" id="KW-1185">Reference proteome</keyword>
<comment type="similarity">
    <text evidence="2 6">Belongs to the SURF1 family.</text>
</comment>
<organism evidence="7 8">
    <name type="scientific">Neoroseomonas marina</name>
    <dbReference type="NCBI Taxonomy" id="1232220"/>
    <lineage>
        <taxon>Bacteria</taxon>
        <taxon>Pseudomonadati</taxon>
        <taxon>Pseudomonadota</taxon>
        <taxon>Alphaproteobacteria</taxon>
        <taxon>Acetobacterales</taxon>
        <taxon>Acetobacteraceae</taxon>
        <taxon>Neoroseomonas</taxon>
    </lineage>
</organism>
<dbReference type="Proteomes" id="UP000548582">
    <property type="component" value="Unassembled WGS sequence"/>
</dbReference>
<keyword evidence="6" id="KW-1003">Cell membrane</keyword>
<dbReference type="EMBL" id="JABBKX010000001">
    <property type="protein sequence ID" value="NMJ40516.1"/>
    <property type="molecule type" value="Genomic_DNA"/>
</dbReference>
<feature type="transmembrane region" description="Helical" evidence="6">
    <location>
        <begin position="199"/>
        <end position="220"/>
    </location>
</feature>
<comment type="caution">
    <text evidence="7">The sequence shown here is derived from an EMBL/GenBank/DDBJ whole genome shotgun (WGS) entry which is preliminary data.</text>
</comment>
<dbReference type="Pfam" id="PF02104">
    <property type="entry name" value="SURF1"/>
    <property type="match status" value="1"/>
</dbReference>
<sequence length="226" mass="24548">MSFSRAARRLAVPAATTLVLLAVLVGLGTWQAHRLAWKTDLLARIDAAEAGPPVPLTDRPEPFAKVQATGRFDNAREALVGLEVRGTTLGARLLVPLQREGAPALLVDRGWVPLERDRPVDHPEGEVAVAGWVRPGETAGFFAPADDPVARRFYTYDPQTIGAALDLGRVAPFTLVAIDDRPGLPEADRALPRPTNNHLGYAITWYGTALALVGVFLVWARRRLKE</sequence>
<dbReference type="InterPro" id="IPR002994">
    <property type="entry name" value="Surf1/Shy1"/>
</dbReference>
<proteinExistence type="inferred from homology"/>
<evidence type="ECO:0000256" key="5">
    <source>
        <dbReference type="ARBA" id="ARBA00023136"/>
    </source>
</evidence>
<keyword evidence="3 6" id="KW-0812">Transmembrane</keyword>
<dbReference type="RefSeq" id="WP_170052737.1">
    <property type="nucleotide sequence ID" value="NZ_JABBKX010000001.1"/>
</dbReference>
<name>A0A848E8V8_9PROT</name>
<protein>
    <recommendedName>
        <fullName evidence="6">SURF1-like protein</fullName>
    </recommendedName>
</protein>
<evidence type="ECO:0000313" key="7">
    <source>
        <dbReference type="EMBL" id="NMJ40516.1"/>
    </source>
</evidence>
<evidence type="ECO:0000256" key="1">
    <source>
        <dbReference type="ARBA" id="ARBA00004370"/>
    </source>
</evidence>
<reference evidence="7 8" key="1">
    <citation type="submission" date="2020-03" db="EMBL/GenBank/DDBJ databases">
        <authorList>
            <person name="Sun Q."/>
        </authorList>
    </citation>
    <scope>NUCLEOTIDE SEQUENCE [LARGE SCALE GENOMIC DNA]</scope>
    <source>
        <strain evidence="7 8">JC162</strain>
    </source>
</reference>
<evidence type="ECO:0000256" key="3">
    <source>
        <dbReference type="ARBA" id="ARBA00022692"/>
    </source>
</evidence>
<keyword evidence="4 6" id="KW-1133">Transmembrane helix</keyword>
<comment type="caution">
    <text evidence="6">Lacks conserved residue(s) required for the propagation of feature annotation.</text>
</comment>